<sequence length="399" mass="43146">MTSVADQPRVRSRADGGRAPAHRPGRFATHLRAAAPALGLYAGLRLISLLVYWWLAGRAGADPWHNIGITWDSAFYRDIALNGYPKELHLFRGDLPETEVTQAFFPLYPMLMRWLALTGISVTLAGALISTVASFAAAWGLFKIGSHLRDARTGVVLAGLLALLPTAVVQQLVYTESLFVALAAWTLYAALRHRWVTAGVLCVVCGLSRPTAGSVIGAVGLAALWALYKRTDGWRPVAAIVLAPLGLLSYLGYLAVRYGRVDTYFVIQKNNWGETFDGGKTTWQTLTGALTAGGQVELPRIVTALCLLALPALVLLMLRERLPLALAAYALASLVLVVSVHHWAGTIPRYLMPVFPLLIPVACALARARLSTRIAVLLTLGVASGWYACWIPLQFSMAP</sequence>
<feature type="region of interest" description="Disordered" evidence="10">
    <location>
        <begin position="1"/>
        <end position="23"/>
    </location>
</feature>
<evidence type="ECO:0000256" key="1">
    <source>
        <dbReference type="ARBA" id="ARBA00004477"/>
    </source>
</evidence>
<feature type="transmembrane region" description="Helical" evidence="11">
    <location>
        <begin position="195"/>
        <end position="225"/>
    </location>
</feature>
<evidence type="ECO:0000256" key="6">
    <source>
        <dbReference type="ARBA" id="ARBA00022692"/>
    </source>
</evidence>
<feature type="transmembrane region" description="Helical" evidence="11">
    <location>
        <begin position="114"/>
        <end position="142"/>
    </location>
</feature>
<feature type="transmembrane region" description="Helical" evidence="11">
    <location>
        <begin position="374"/>
        <end position="393"/>
    </location>
</feature>
<dbReference type="InterPro" id="IPR007315">
    <property type="entry name" value="PIG-V/Gpi18"/>
</dbReference>
<name>A0ABW0YTF3_9ACTN</name>
<feature type="transmembrane region" description="Helical" evidence="11">
    <location>
        <begin position="33"/>
        <end position="55"/>
    </location>
</feature>
<evidence type="ECO:0000313" key="13">
    <source>
        <dbReference type="Proteomes" id="UP001596083"/>
    </source>
</evidence>
<feature type="transmembrane region" description="Helical" evidence="11">
    <location>
        <begin position="237"/>
        <end position="256"/>
    </location>
</feature>
<evidence type="ECO:0000313" key="12">
    <source>
        <dbReference type="EMBL" id="MFC5719841.1"/>
    </source>
</evidence>
<feature type="transmembrane region" description="Helical" evidence="11">
    <location>
        <begin position="298"/>
        <end position="318"/>
    </location>
</feature>
<evidence type="ECO:0000256" key="11">
    <source>
        <dbReference type="SAM" id="Phobius"/>
    </source>
</evidence>
<dbReference type="PANTHER" id="PTHR12468">
    <property type="entry name" value="GPI MANNOSYLTRANSFERASE 2"/>
    <property type="match status" value="1"/>
</dbReference>
<dbReference type="EMBL" id="JBHSPB010000003">
    <property type="protein sequence ID" value="MFC5719841.1"/>
    <property type="molecule type" value="Genomic_DNA"/>
</dbReference>
<keyword evidence="5" id="KW-0808">Transferase</keyword>
<keyword evidence="4" id="KW-0328">Glycosyltransferase</keyword>
<evidence type="ECO:0000256" key="5">
    <source>
        <dbReference type="ARBA" id="ARBA00022679"/>
    </source>
</evidence>
<proteinExistence type="predicted"/>
<evidence type="ECO:0000256" key="2">
    <source>
        <dbReference type="ARBA" id="ARBA00004687"/>
    </source>
</evidence>
<feature type="transmembrane region" description="Helical" evidence="11">
    <location>
        <begin position="350"/>
        <end position="367"/>
    </location>
</feature>
<evidence type="ECO:0008006" key="14">
    <source>
        <dbReference type="Google" id="ProtNLM"/>
    </source>
</evidence>
<dbReference type="Proteomes" id="UP001596083">
    <property type="component" value="Unassembled WGS sequence"/>
</dbReference>
<accession>A0ABW0YTF3</accession>
<keyword evidence="6 11" id="KW-0812">Transmembrane</keyword>
<gene>
    <name evidence="12" type="ORF">ACFP1Z_06565</name>
</gene>
<keyword evidence="3" id="KW-0337">GPI-anchor biosynthesis</keyword>
<organism evidence="12 13">
    <name type="scientific">Streptomyces gamaensis</name>
    <dbReference type="NCBI Taxonomy" id="1763542"/>
    <lineage>
        <taxon>Bacteria</taxon>
        <taxon>Bacillati</taxon>
        <taxon>Actinomycetota</taxon>
        <taxon>Actinomycetes</taxon>
        <taxon>Kitasatosporales</taxon>
        <taxon>Streptomycetaceae</taxon>
        <taxon>Streptomyces</taxon>
    </lineage>
</organism>
<keyword evidence="13" id="KW-1185">Reference proteome</keyword>
<comment type="caution">
    <text evidence="12">The sequence shown here is derived from an EMBL/GenBank/DDBJ whole genome shotgun (WGS) entry which is preliminary data.</text>
</comment>
<comment type="subcellular location">
    <subcellularLocation>
        <location evidence="1">Endoplasmic reticulum membrane</location>
        <topology evidence="1">Multi-pass membrane protein</topology>
    </subcellularLocation>
</comment>
<keyword evidence="7" id="KW-0256">Endoplasmic reticulum</keyword>
<evidence type="ECO:0000256" key="10">
    <source>
        <dbReference type="SAM" id="MobiDB-lite"/>
    </source>
</evidence>
<feature type="transmembrane region" description="Helical" evidence="11">
    <location>
        <begin position="325"/>
        <end position="344"/>
    </location>
</feature>
<evidence type="ECO:0000256" key="3">
    <source>
        <dbReference type="ARBA" id="ARBA00022502"/>
    </source>
</evidence>
<comment type="pathway">
    <text evidence="2">Glycolipid biosynthesis; glycosylphosphatidylinositol-anchor biosynthesis.</text>
</comment>
<evidence type="ECO:0000256" key="4">
    <source>
        <dbReference type="ARBA" id="ARBA00022676"/>
    </source>
</evidence>
<keyword evidence="9 11" id="KW-0472">Membrane</keyword>
<dbReference type="PANTHER" id="PTHR12468:SF2">
    <property type="entry name" value="GPI MANNOSYLTRANSFERASE 2"/>
    <property type="match status" value="1"/>
</dbReference>
<protein>
    <recommendedName>
        <fullName evidence="14">Glycosyltransferase RgtA/B/C/D-like domain-containing protein</fullName>
    </recommendedName>
</protein>
<keyword evidence="8 11" id="KW-1133">Transmembrane helix</keyword>
<reference evidence="13" key="1">
    <citation type="journal article" date="2019" name="Int. J. Syst. Evol. Microbiol.">
        <title>The Global Catalogue of Microorganisms (GCM) 10K type strain sequencing project: providing services to taxonomists for standard genome sequencing and annotation.</title>
        <authorList>
            <consortium name="The Broad Institute Genomics Platform"/>
            <consortium name="The Broad Institute Genome Sequencing Center for Infectious Disease"/>
            <person name="Wu L."/>
            <person name="Ma J."/>
        </authorList>
    </citation>
    <scope>NUCLEOTIDE SEQUENCE [LARGE SCALE GENOMIC DNA]</scope>
    <source>
        <strain evidence="13">CGMCC 4.7304</strain>
    </source>
</reference>
<feature type="transmembrane region" description="Helical" evidence="11">
    <location>
        <begin position="154"/>
        <end position="175"/>
    </location>
</feature>
<evidence type="ECO:0000256" key="9">
    <source>
        <dbReference type="ARBA" id="ARBA00023136"/>
    </source>
</evidence>
<evidence type="ECO:0000256" key="8">
    <source>
        <dbReference type="ARBA" id="ARBA00022989"/>
    </source>
</evidence>
<evidence type="ECO:0000256" key="7">
    <source>
        <dbReference type="ARBA" id="ARBA00022824"/>
    </source>
</evidence>
<dbReference type="RefSeq" id="WP_390314936.1">
    <property type="nucleotide sequence ID" value="NZ_JBHSPB010000003.1"/>
</dbReference>